<accession>A0A6A4RUN4</accession>
<comment type="caution">
    <text evidence="1">The sequence shown here is derived from an EMBL/GenBank/DDBJ whole genome shotgun (WGS) entry which is preliminary data.</text>
</comment>
<name>A0A6A4RUN4_SCOMX</name>
<dbReference type="Proteomes" id="UP000438429">
    <property type="component" value="Unassembled WGS sequence"/>
</dbReference>
<evidence type="ECO:0000313" key="2">
    <source>
        <dbReference type="Proteomes" id="UP000438429"/>
    </source>
</evidence>
<dbReference type="AlphaFoldDB" id="A0A6A4RUN4"/>
<dbReference type="EMBL" id="VEVO01000022">
    <property type="protein sequence ID" value="KAF0023989.1"/>
    <property type="molecule type" value="Genomic_DNA"/>
</dbReference>
<reference evidence="1 2" key="1">
    <citation type="submission" date="2019-06" db="EMBL/GenBank/DDBJ databases">
        <title>Draft genomes of female and male turbot (Scophthalmus maximus).</title>
        <authorList>
            <person name="Xu H."/>
            <person name="Xu X.-W."/>
            <person name="Shao C."/>
            <person name="Chen S."/>
        </authorList>
    </citation>
    <scope>NUCLEOTIDE SEQUENCE [LARGE SCALE GENOMIC DNA]</scope>
    <source>
        <strain evidence="1">Ysfricsl-2016a</strain>
        <tissue evidence="1">Blood</tissue>
    </source>
</reference>
<sequence>MTSGLLRPCQGISVLRDRGVVQTSMSGRHAVISWVMSDRSRQPQTDRLHYHLDRWKVDAPRTSLHRSVTVGLKLVKGLRDLPLVETNTSAEIIDFHVISF</sequence>
<organism evidence="1 2">
    <name type="scientific">Scophthalmus maximus</name>
    <name type="common">Turbot</name>
    <name type="synonym">Psetta maxima</name>
    <dbReference type="NCBI Taxonomy" id="52904"/>
    <lineage>
        <taxon>Eukaryota</taxon>
        <taxon>Metazoa</taxon>
        <taxon>Chordata</taxon>
        <taxon>Craniata</taxon>
        <taxon>Vertebrata</taxon>
        <taxon>Euteleostomi</taxon>
        <taxon>Actinopterygii</taxon>
        <taxon>Neopterygii</taxon>
        <taxon>Teleostei</taxon>
        <taxon>Neoteleostei</taxon>
        <taxon>Acanthomorphata</taxon>
        <taxon>Carangaria</taxon>
        <taxon>Pleuronectiformes</taxon>
        <taxon>Pleuronectoidei</taxon>
        <taxon>Scophthalmidae</taxon>
        <taxon>Scophthalmus</taxon>
    </lineage>
</organism>
<gene>
    <name evidence="1" type="ORF">F2P81_024619</name>
</gene>
<protein>
    <submittedName>
        <fullName evidence="1">Uncharacterized protein</fullName>
    </submittedName>
</protein>
<proteinExistence type="predicted"/>
<evidence type="ECO:0000313" key="1">
    <source>
        <dbReference type="EMBL" id="KAF0023989.1"/>
    </source>
</evidence>